<evidence type="ECO:0008006" key="2">
    <source>
        <dbReference type="Google" id="ProtNLM"/>
    </source>
</evidence>
<evidence type="ECO:0000313" key="1">
    <source>
        <dbReference type="EMBL" id="GAH52695.1"/>
    </source>
</evidence>
<dbReference type="Gene3D" id="3.40.50.450">
    <property type="match status" value="1"/>
</dbReference>
<protein>
    <recommendedName>
        <fullName evidence="2">Nucleoside 2-deoxyribosyltransferase</fullName>
    </recommendedName>
</protein>
<dbReference type="SUPFAM" id="SSF52309">
    <property type="entry name" value="N-(deoxy)ribosyltransferase-like"/>
    <property type="match status" value="1"/>
</dbReference>
<dbReference type="AlphaFoldDB" id="X1H6I6"/>
<gene>
    <name evidence="1" type="ORF">S03H2_39951</name>
</gene>
<organism evidence="1">
    <name type="scientific">marine sediment metagenome</name>
    <dbReference type="NCBI Taxonomy" id="412755"/>
    <lineage>
        <taxon>unclassified sequences</taxon>
        <taxon>metagenomes</taxon>
        <taxon>ecological metagenomes</taxon>
    </lineage>
</organism>
<accession>X1H6I6</accession>
<dbReference type="EMBL" id="BARU01024732">
    <property type="protein sequence ID" value="GAH52695.1"/>
    <property type="molecule type" value="Genomic_DNA"/>
</dbReference>
<sequence length="162" mass="18814">MKKYVYLGGFIEGLTWKEAFEWREKAEIFLKDIDILCYNPMINISESFRTNNKIITFDKIVEDIGPNGEIYPGSIKDQIFNQTLFHLKDASIYLFNLKHFKTTPCHSNSIGTFWELGVGFILSKFIIAFDIYPQLKSDPFIKNSIDLSFSSLDESLDYIARL</sequence>
<comment type="caution">
    <text evidence="1">The sequence shown here is derived from an EMBL/GenBank/DDBJ whole genome shotgun (WGS) entry which is preliminary data.</text>
</comment>
<name>X1H6I6_9ZZZZ</name>
<reference evidence="1" key="1">
    <citation type="journal article" date="2014" name="Front. Microbiol.">
        <title>High frequency of phylogenetically diverse reductive dehalogenase-homologous genes in deep subseafloor sedimentary metagenomes.</title>
        <authorList>
            <person name="Kawai M."/>
            <person name="Futagami T."/>
            <person name="Toyoda A."/>
            <person name="Takaki Y."/>
            <person name="Nishi S."/>
            <person name="Hori S."/>
            <person name="Arai W."/>
            <person name="Tsubouchi T."/>
            <person name="Morono Y."/>
            <person name="Uchiyama I."/>
            <person name="Ito T."/>
            <person name="Fujiyama A."/>
            <person name="Inagaki F."/>
            <person name="Takami H."/>
        </authorList>
    </citation>
    <scope>NUCLEOTIDE SEQUENCE</scope>
    <source>
        <strain evidence="1">Expedition CK06-06</strain>
    </source>
</reference>
<proteinExistence type="predicted"/>